<evidence type="ECO:0000313" key="13">
    <source>
        <dbReference type="EMBL" id="PIP04449.1"/>
    </source>
</evidence>
<proteinExistence type="predicted"/>
<evidence type="ECO:0000256" key="10">
    <source>
        <dbReference type="PROSITE-ProRule" id="PRU00268"/>
    </source>
</evidence>
<keyword evidence="4" id="KW-0547">Nucleotide-binding</keyword>
<dbReference type="PANTHER" id="PTHR42861">
    <property type="entry name" value="CALCIUM-TRANSPORTING ATPASE"/>
    <property type="match status" value="1"/>
</dbReference>
<dbReference type="GO" id="GO:0005840">
    <property type="term" value="C:ribosome"/>
    <property type="evidence" value="ECO:0007669"/>
    <property type="project" value="UniProtKB-KW"/>
</dbReference>
<dbReference type="GO" id="GO:0003735">
    <property type="term" value="F:structural constituent of ribosome"/>
    <property type="evidence" value="ECO:0007669"/>
    <property type="project" value="UniProtKB-UniRule"/>
</dbReference>
<dbReference type="FunFam" id="2.70.150.10:FF:000160">
    <property type="entry name" value="Sarcoplasmic/endoplasmic reticulum calcium ATPase 1"/>
    <property type="match status" value="1"/>
</dbReference>
<feature type="transmembrane region" description="Helical" evidence="11">
    <location>
        <begin position="751"/>
        <end position="771"/>
    </location>
</feature>
<name>A0A2G9XBW1_UNCKA</name>
<dbReference type="InterPro" id="IPR001757">
    <property type="entry name" value="P_typ_ATPase"/>
</dbReference>
<dbReference type="Pfam" id="PF08282">
    <property type="entry name" value="Hydrolase_3"/>
    <property type="match status" value="1"/>
</dbReference>
<dbReference type="Pfam" id="PF00689">
    <property type="entry name" value="Cation_ATPase_C"/>
    <property type="match status" value="1"/>
</dbReference>
<dbReference type="SFLD" id="SFLDF00027">
    <property type="entry name" value="p-type_atpase"/>
    <property type="match status" value="1"/>
</dbReference>
<dbReference type="InterPro" id="IPR008250">
    <property type="entry name" value="ATPase_P-typ_transduc_dom_A_sf"/>
</dbReference>
<protein>
    <recommendedName>
        <fullName evidence="12">S5 DRBM domain-containing protein</fullName>
    </recommendedName>
</protein>
<dbReference type="Gene3D" id="1.20.1110.10">
    <property type="entry name" value="Calcium-transporting ATPase, transmembrane domain"/>
    <property type="match status" value="2"/>
</dbReference>
<evidence type="ECO:0000256" key="7">
    <source>
        <dbReference type="ARBA" id="ARBA00022967"/>
    </source>
</evidence>
<dbReference type="SUPFAM" id="SSF56784">
    <property type="entry name" value="HAD-like"/>
    <property type="match status" value="1"/>
</dbReference>
<dbReference type="EMBL" id="PCQY01000031">
    <property type="protein sequence ID" value="PIP04449.1"/>
    <property type="molecule type" value="Genomic_DNA"/>
</dbReference>
<feature type="transmembrane region" description="Helical" evidence="11">
    <location>
        <begin position="276"/>
        <end position="298"/>
    </location>
</feature>
<comment type="subcellular location">
    <subcellularLocation>
        <location evidence="1">Endomembrane system</location>
        <topology evidence="1">Multi-pass membrane protein</topology>
    </subcellularLocation>
</comment>
<feature type="domain" description="S5 DRBM" evidence="12">
    <location>
        <begin position="555"/>
        <end position="623"/>
    </location>
</feature>
<dbReference type="SFLD" id="SFLDS00003">
    <property type="entry name" value="Haloacid_Dehalogenase"/>
    <property type="match status" value="1"/>
</dbReference>
<dbReference type="PRINTS" id="PR00119">
    <property type="entry name" value="CATATPASE"/>
</dbReference>
<feature type="transmembrane region" description="Helical" evidence="11">
    <location>
        <begin position="823"/>
        <end position="847"/>
    </location>
</feature>
<feature type="transmembrane region" description="Helical" evidence="11">
    <location>
        <begin position="791"/>
        <end position="811"/>
    </location>
</feature>
<dbReference type="Pfam" id="PF13246">
    <property type="entry name" value="Cation_ATPase"/>
    <property type="match status" value="1"/>
</dbReference>
<dbReference type="AlphaFoldDB" id="A0A2G9XBW1"/>
<dbReference type="GO" id="GO:0006412">
    <property type="term" value="P:translation"/>
    <property type="evidence" value="ECO:0007669"/>
    <property type="project" value="InterPro"/>
</dbReference>
<dbReference type="InterPro" id="IPR023298">
    <property type="entry name" value="ATPase_P-typ_TM_dom_sf"/>
</dbReference>
<dbReference type="InterPro" id="IPR023214">
    <property type="entry name" value="HAD_sf"/>
</dbReference>
<evidence type="ECO:0000256" key="8">
    <source>
        <dbReference type="ARBA" id="ARBA00022989"/>
    </source>
</evidence>
<evidence type="ECO:0000256" key="9">
    <source>
        <dbReference type="ARBA" id="ARBA00023136"/>
    </source>
</evidence>
<dbReference type="Pfam" id="PF00690">
    <property type="entry name" value="Cation_ATPase_N"/>
    <property type="match status" value="1"/>
</dbReference>
<dbReference type="InterPro" id="IPR018303">
    <property type="entry name" value="ATPase_P-typ_P_site"/>
</dbReference>
<dbReference type="GO" id="GO:0012505">
    <property type="term" value="C:endomembrane system"/>
    <property type="evidence" value="ECO:0007669"/>
    <property type="project" value="UniProtKB-SubCell"/>
</dbReference>
<evidence type="ECO:0000256" key="5">
    <source>
        <dbReference type="ARBA" id="ARBA00022840"/>
    </source>
</evidence>
<feature type="transmembrane region" description="Helical" evidence="11">
    <location>
        <begin position="52"/>
        <end position="77"/>
    </location>
</feature>
<keyword evidence="7" id="KW-1278">Translocase</keyword>
<dbReference type="InterPro" id="IPR036412">
    <property type="entry name" value="HAD-like_sf"/>
</dbReference>
<evidence type="ECO:0000256" key="4">
    <source>
        <dbReference type="ARBA" id="ARBA00022741"/>
    </source>
</evidence>
<dbReference type="SFLD" id="SFLDG00002">
    <property type="entry name" value="C1.7:_P-type_atpase_like"/>
    <property type="match status" value="1"/>
</dbReference>
<evidence type="ECO:0000313" key="14">
    <source>
        <dbReference type="Proteomes" id="UP000231388"/>
    </source>
</evidence>
<dbReference type="SMART" id="SM00831">
    <property type="entry name" value="Cation_ATPase_N"/>
    <property type="match status" value="1"/>
</dbReference>
<dbReference type="PROSITE" id="PS00154">
    <property type="entry name" value="ATPASE_E1_E2"/>
    <property type="match status" value="1"/>
</dbReference>
<dbReference type="GO" id="GO:0016020">
    <property type="term" value="C:membrane"/>
    <property type="evidence" value="ECO:0007669"/>
    <property type="project" value="InterPro"/>
</dbReference>
<feature type="transmembrane region" description="Helical" evidence="11">
    <location>
        <begin position="682"/>
        <end position="701"/>
    </location>
</feature>
<feature type="transmembrane region" description="Helical" evidence="11">
    <location>
        <begin position="83"/>
        <end position="102"/>
    </location>
</feature>
<dbReference type="InterPro" id="IPR023299">
    <property type="entry name" value="ATPase_P-typ_cyto_dom_N"/>
</dbReference>
<gene>
    <name evidence="13" type="ORF">COX53_02585</name>
</gene>
<dbReference type="GO" id="GO:0003723">
    <property type="term" value="F:RNA binding"/>
    <property type="evidence" value="ECO:0007669"/>
    <property type="project" value="InterPro"/>
</dbReference>
<dbReference type="GO" id="GO:0005524">
    <property type="term" value="F:ATP binding"/>
    <property type="evidence" value="ECO:0007669"/>
    <property type="project" value="UniProtKB-KW"/>
</dbReference>
<evidence type="ECO:0000259" key="12">
    <source>
        <dbReference type="PROSITE" id="PS50881"/>
    </source>
</evidence>
<dbReference type="Gene3D" id="2.70.150.10">
    <property type="entry name" value="Calcium-transporting ATPase, cytoplasmic transduction domain A"/>
    <property type="match status" value="1"/>
</dbReference>
<keyword evidence="2" id="KW-0597">Phosphoprotein</keyword>
<dbReference type="Gene3D" id="3.40.1110.10">
    <property type="entry name" value="Calcium-transporting ATPase, cytoplasmic domain N"/>
    <property type="match status" value="1"/>
</dbReference>
<dbReference type="NCBIfam" id="TIGR01494">
    <property type="entry name" value="ATPase_P-type"/>
    <property type="match status" value="2"/>
</dbReference>
<keyword evidence="6" id="KW-0460">Magnesium</keyword>
<evidence type="ECO:0000256" key="6">
    <source>
        <dbReference type="ARBA" id="ARBA00022842"/>
    </source>
</evidence>
<feature type="transmembrane region" description="Helical" evidence="11">
    <location>
        <begin position="247"/>
        <end position="270"/>
    </location>
</feature>
<dbReference type="Gene3D" id="3.40.50.1000">
    <property type="entry name" value="HAD superfamily/HAD-like"/>
    <property type="match status" value="1"/>
</dbReference>
<feature type="transmembrane region" description="Helical" evidence="11">
    <location>
        <begin position="722"/>
        <end position="745"/>
    </location>
</feature>
<evidence type="ECO:0000256" key="1">
    <source>
        <dbReference type="ARBA" id="ARBA00004127"/>
    </source>
</evidence>
<dbReference type="Proteomes" id="UP000231388">
    <property type="component" value="Unassembled WGS sequence"/>
</dbReference>
<dbReference type="InterPro" id="IPR059000">
    <property type="entry name" value="ATPase_P-type_domA"/>
</dbReference>
<evidence type="ECO:0000256" key="3">
    <source>
        <dbReference type="ARBA" id="ARBA00022692"/>
    </source>
</evidence>
<dbReference type="InterPro" id="IPR004014">
    <property type="entry name" value="ATPase_P-typ_cation-transptr_N"/>
</dbReference>
<evidence type="ECO:0000256" key="2">
    <source>
        <dbReference type="ARBA" id="ARBA00022553"/>
    </source>
</evidence>
<dbReference type="PRINTS" id="PR00120">
    <property type="entry name" value="HATPASE"/>
</dbReference>
<keyword evidence="8 11" id="KW-1133">Transmembrane helix</keyword>
<sequence>MTAQKEYYQQSVKEIFTTLNTTNNGLRTHQAGKLLSAHGPNLLPEQKPPSPIAVFLSQLKSPLIGILISAAFITVYLKDFVDFAVIIFAVFINTVLGFIQEYKAQKEIYSLKNLFTQTAKVFRGGKIIEIPARYLVPGDIILLQAGRKVPADARIIKETYLKINESTLTGESAAVQKTSSLLAATKILAERKNMVFWGTFVVGGSAQAIVVGTGLNTEIGKIAQSIRETKEDPTPLQKKLFALSKSLSLLVVGIAALVFAIGGFSGVPLIEMFKTSVALAVAAIPEGLAVSLTVILAIGMQRIFKKKALVRKLLAAETLGSVTTICTDKTGTLTEGNMRVVNWKLTDLSQTLKASVLCNDLQNQTEVAIWEKMRSIDNFDPQRVVEKYKRLAAIPFGSERKYMAVLIKENEESLIYAKGAPEKMINWCKLSFKEKEAWLSISNKWANKGLRVLALAYKKPAPKTQTLTEKMSKDFLHSHIEKGFTFLGLIALTDPVRAGVKEALVECKNAGIRTVVITGDFRSTAQAVMQELGIKVSAAEIMEGEELANISEAELKKRVLNIKLFARVTPSDKLKIVSALKSLGQVVAVTGDGTNDAPALKIADIGIVVDNATEVARENADMVLLDSNFNTIVKAVEEGRAIFDNIRKVALYLLSDSFSEVFLITGALLLKLPLPLTAAQILWINLVTDGFPNLALTIDPKRSALMKERPRKESEPLLNSEIKLLVFIISSVTGLSALAIFSFFIKISNDVALSQTLVFAILGIDSLLYVFSCKNLRKPLFKDKTAFSNKALLVAVGGGIFLQLIALYAPFFKKFMGLVTLNFYHWLIVLITSFLVILIIEGVKALYHRWATE</sequence>
<dbReference type="InterPro" id="IPR044492">
    <property type="entry name" value="P_typ_ATPase_HD_dom"/>
</dbReference>
<dbReference type="GO" id="GO:1990904">
    <property type="term" value="C:ribonucleoprotein complex"/>
    <property type="evidence" value="ECO:0007669"/>
    <property type="project" value="UniProtKB-UniRule"/>
</dbReference>
<dbReference type="SUPFAM" id="SSF81665">
    <property type="entry name" value="Calcium ATPase, transmembrane domain M"/>
    <property type="match status" value="1"/>
</dbReference>
<keyword evidence="5" id="KW-0067">ATP-binding</keyword>
<accession>A0A2G9XBW1</accession>
<dbReference type="InterPro" id="IPR006068">
    <property type="entry name" value="ATPase_P-typ_cation-transptr_C"/>
</dbReference>
<keyword evidence="10" id="KW-0689">Ribosomal protein</keyword>
<comment type="caution">
    <text evidence="13">The sequence shown here is derived from an EMBL/GenBank/DDBJ whole genome shotgun (WGS) entry which is preliminary data.</text>
</comment>
<dbReference type="PROSITE" id="PS50881">
    <property type="entry name" value="S5_DSRBD"/>
    <property type="match status" value="1"/>
</dbReference>
<keyword evidence="9 11" id="KW-0472">Membrane</keyword>
<evidence type="ECO:0000256" key="11">
    <source>
        <dbReference type="SAM" id="Phobius"/>
    </source>
</evidence>
<dbReference type="GO" id="GO:0016887">
    <property type="term" value="F:ATP hydrolysis activity"/>
    <property type="evidence" value="ECO:0007669"/>
    <property type="project" value="InterPro"/>
</dbReference>
<keyword evidence="3 11" id="KW-0812">Transmembrane</keyword>
<dbReference type="Pfam" id="PF00122">
    <property type="entry name" value="E1-E2_ATPase"/>
    <property type="match status" value="1"/>
</dbReference>
<keyword evidence="10" id="KW-0687">Ribonucleoprotein</keyword>
<reference evidence="13 14" key="1">
    <citation type="submission" date="2017-09" db="EMBL/GenBank/DDBJ databases">
        <title>Depth-based differentiation of microbial function through sediment-hosted aquifers and enrichment of novel symbionts in the deep terrestrial subsurface.</title>
        <authorList>
            <person name="Probst A.J."/>
            <person name="Ladd B."/>
            <person name="Jarett J.K."/>
            <person name="Geller-Mcgrath D.E."/>
            <person name="Sieber C.M."/>
            <person name="Emerson J.B."/>
            <person name="Anantharaman K."/>
            <person name="Thomas B.C."/>
            <person name="Malmstrom R."/>
            <person name="Stieglmeier M."/>
            <person name="Klingl A."/>
            <person name="Woyke T."/>
            <person name="Ryan C.M."/>
            <person name="Banfield J.F."/>
        </authorList>
    </citation>
    <scope>NUCLEOTIDE SEQUENCE [LARGE SCALE GENOMIC DNA]</scope>
    <source>
        <strain evidence="13">CG23_combo_of_CG06-09_8_20_14_all_40_14</strain>
    </source>
</reference>
<dbReference type="InterPro" id="IPR013810">
    <property type="entry name" value="Ribosomal_uS5_N"/>
</dbReference>
<organism evidence="13 14">
    <name type="scientific">candidate division WWE3 bacterium CG23_combo_of_CG06-09_8_20_14_all_40_14</name>
    <dbReference type="NCBI Taxonomy" id="1975095"/>
    <lineage>
        <taxon>Bacteria</taxon>
        <taxon>Katanobacteria</taxon>
    </lineage>
</organism>
<dbReference type="SUPFAM" id="SSF81653">
    <property type="entry name" value="Calcium ATPase, transduction domain A"/>
    <property type="match status" value="1"/>
</dbReference>